<dbReference type="EMBL" id="SPSG01002521">
    <property type="protein sequence ID" value="TFU81937.1"/>
    <property type="molecule type" value="Genomic_DNA"/>
</dbReference>
<dbReference type="InterPro" id="IPR052026">
    <property type="entry name" value="ExeA_AAA_ATPase_DNA-bind"/>
</dbReference>
<dbReference type="PANTHER" id="PTHR35894">
    <property type="entry name" value="GENERAL SECRETION PATHWAY PROTEIN A-RELATED"/>
    <property type="match status" value="1"/>
</dbReference>
<evidence type="ECO:0000313" key="2">
    <source>
        <dbReference type="EMBL" id="TFU81937.1"/>
    </source>
</evidence>
<dbReference type="SUPFAM" id="SSF52540">
    <property type="entry name" value="P-loop containing nucleoside triphosphate hydrolases"/>
    <property type="match status" value="1"/>
</dbReference>
<dbReference type="SUPFAM" id="SSF47413">
    <property type="entry name" value="lambda repressor-like DNA-binding domains"/>
    <property type="match status" value="1"/>
</dbReference>
<reference evidence="2" key="1">
    <citation type="submission" date="2019-03" db="EMBL/GenBank/DDBJ databases">
        <title>Serratia marcescens strain N2 draft genome.</title>
        <authorList>
            <person name="Yassin A."/>
            <person name="El-Kenawy N."/>
            <person name="Youssef N.H."/>
        </authorList>
    </citation>
    <scope>NUCLEOTIDE SEQUENCE [LARGE SCALE GENOMIC DNA]</scope>
    <source>
        <strain evidence="2">N2</strain>
    </source>
</reference>
<comment type="caution">
    <text evidence="2">The sequence shown here is derived from an EMBL/GenBank/DDBJ whole genome shotgun (WGS) entry which is preliminary data.</text>
</comment>
<feature type="domain" description="ORC1/DEAH AAA+ ATPase" evidence="1">
    <location>
        <begin position="92"/>
        <end position="201"/>
    </location>
</feature>
<dbReference type="Gene3D" id="3.40.50.300">
    <property type="entry name" value="P-loop containing nucleotide triphosphate hydrolases"/>
    <property type="match status" value="1"/>
</dbReference>
<dbReference type="InterPro" id="IPR049945">
    <property type="entry name" value="AAA_22"/>
</dbReference>
<dbReference type="InterPro" id="IPR027417">
    <property type="entry name" value="P-loop_NTPase"/>
</dbReference>
<dbReference type="GO" id="GO:0003677">
    <property type="term" value="F:DNA binding"/>
    <property type="evidence" value="ECO:0007669"/>
    <property type="project" value="InterPro"/>
</dbReference>
<dbReference type="Gene3D" id="1.10.260.40">
    <property type="entry name" value="lambda repressor-like DNA-binding domains"/>
    <property type="match status" value="1"/>
</dbReference>
<dbReference type="InterPro" id="IPR010982">
    <property type="entry name" value="Lambda_DNA-bd_dom_sf"/>
</dbReference>
<name>A0A9X8VFL7_SERMA</name>
<dbReference type="GO" id="GO:0016887">
    <property type="term" value="F:ATP hydrolysis activity"/>
    <property type="evidence" value="ECO:0007669"/>
    <property type="project" value="InterPro"/>
</dbReference>
<protein>
    <submittedName>
        <fullName evidence="2">ATPase</fullName>
    </submittedName>
</protein>
<dbReference type="RefSeq" id="WP_048795429.1">
    <property type="nucleotide sequence ID" value="NZ_JVEJ01000238.1"/>
</dbReference>
<evidence type="ECO:0000259" key="1">
    <source>
        <dbReference type="Pfam" id="PF13401"/>
    </source>
</evidence>
<proteinExistence type="predicted"/>
<dbReference type="CDD" id="cd00093">
    <property type="entry name" value="HTH_XRE"/>
    <property type="match status" value="1"/>
</dbReference>
<dbReference type="PANTHER" id="PTHR35894:SF5">
    <property type="entry name" value="MU-LIKE PROPHAGE FLUMU DNA TRANSPOSITION PROTEIN B"/>
    <property type="match status" value="1"/>
</dbReference>
<gene>
    <name evidence="2" type="ORF">E0L31_19050</name>
</gene>
<accession>A0A9X8VFL7</accession>
<organism evidence="2">
    <name type="scientific">Serratia marcescens</name>
    <dbReference type="NCBI Taxonomy" id="615"/>
    <lineage>
        <taxon>Bacteria</taxon>
        <taxon>Pseudomonadati</taxon>
        <taxon>Pseudomonadota</taxon>
        <taxon>Gammaproteobacteria</taxon>
        <taxon>Enterobacterales</taxon>
        <taxon>Yersiniaceae</taxon>
        <taxon>Serratia</taxon>
    </lineage>
</organism>
<dbReference type="AlphaFoldDB" id="A0A9X8VFL7"/>
<dbReference type="InterPro" id="IPR001387">
    <property type="entry name" value="Cro/C1-type_HTH"/>
</dbReference>
<sequence length="304" mass="33830">MSVLSDLQSLMARTGYTQKRVAAQTKVSDSVISQYLKGTYPGNIEKVESAIRNFISREEEKERKRTVRAEFVRTRLANKCLARMRDVHLDGDIGVLSGSAGAGKSMVMKHYASLFNDVILIEADPGYTTKVLLQELCERLGVNKSGNIHELSENCINALRGTGWVVLIDEAELLPYRALEALRRIHDRSGSGVVLAGMPRLLLNLKGRRGEYAQLYSRVGIAIDLDAEQKKTEHEDFNSIITSLLPEDVDYSQIPGLFDAFRKQSKGNYRRLFKLARGVVRASGIGDQGISPALVEEYSGMLIH</sequence>
<dbReference type="Pfam" id="PF13401">
    <property type="entry name" value="AAA_22"/>
    <property type="match status" value="1"/>
</dbReference>